<dbReference type="PROSITE" id="PS50835">
    <property type="entry name" value="IG_LIKE"/>
    <property type="match status" value="1"/>
</dbReference>
<evidence type="ECO:0000313" key="3">
    <source>
        <dbReference type="EMBL" id="KAL3887549.1"/>
    </source>
</evidence>
<evidence type="ECO:0000259" key="2">
    <source>
        <dbReference type="PROSITE" id="PS50835"/>
    </source>
</evidence>
<reference evidence="3 4" key="1">
    <citation type="submission" date="2024-11" db="EMBL/GenBank/DDBJ databases">
        <title>Chromosome-level genome assembly of the freshwater bivalve Anodonta woodiana.</title>
        <authorList>
            <person name="Chen X."/>
        </authorList>
    </citation>
    <scope>NUCLEOTIDE SEQUENCE [LARGE SCALE GENOMIC DNA]</scope>
    <source>
        <strain evidence="3">MN2024</strain>
        <tissue evidence="3">Gills</tissue>
    </source>
</reference>
<keyword evidence="1" id="KW-0732">Signal</keyword>
<feature type="signal peptide" evidence="1">
    <location>
        <begin position="1"/>
        <end position="23"/>
    </location>
</feature>
<dbReference type="InterPro" id="IPR036179">
    <property type="entry name" value="Ig-like_dom_sf"/>
</dbReference>
<evidence type="ECO:0000256" key="1">
    <source>
        <dbReference type="SAM" id="SignalP"/>
    </source>
</evidence>
<dbReference type="SUPFAM" id="SSF48726">
    <property type="entry name" value="Immunoglobulin"/>
    <property type="match status" value="1"/>
</dbReference>
<name>A0ABD3XMY8_SINWO</name>
<evidence type="ECO:0000313" key="4">
    <source>
        <dbReference type="Proteomes" id="UP001634394"/>
    </source>
</evidence>
<dbReference type="InterPro" id="IPR013783">
    <property type="entry name" value="Ig-like_fold"/>
</dbReference>
<gene>
    <name evidence="3" type="ORF">ACJMK2_027488</name>
</gene>
<accession>A0ABD3XMY8</accession>
<sequence length="181" mass="20375">MERNMQLCFVILILCYNVHMLGASYVYITVNPTEIQIGVNLTMYCKYNGSYTVNSVFWEKNSAGVQIRLFPNCIPASTPDSTVYNMNRTTYSCDQVNNIYSLTLSNLVAEDDGNYWSCSLSLSAGNSTDPAVYIIRIPYSTATSTISNFLTILCRRLALSILIKTFALWGYKCQRVWKTAG</sequence>
<protein>
    <recommendedName>
        <fullName evidence="2">Ig-like domain-containing protein</fullName>
    </recommendedName>
</protein>
<proteinExistence type="predicted"/>
<dbReference type="AlphaFoldDB" id="A0ABD3XMY8"/>
<dbReference type="Gene3D" id="2.60.40.10">
    <property type="entry name" value="Immunoglobulins"/>
    <property type="match status" value="1"/>
</dbReference>
<dbReference type="Proteomes" id="UP001634394">
    <property type="component" value="Unassembled WGS sequence"/>
</dbReference>
<comment type="caution">
    <text evidence="3">The sequence shown here is derived from an EMBL/GenBank/DDBJ whole genome shotgun (WGS) entry which is preliminary data.</text>
</comment>
<feature type="chain" id="PRO_5044799810" description="Ig-like domain-containing protein" evidence="1">
    <location>
        <begin position="24"/>
        <end position="181"/>
    </location>
</feature>
<keyword evidence="4" id="KW-1185">Reference proteome</keyword>
<organism evidence="3 4">
    <name type="scientific">Sinanodonta woodiana</name>
    <name type="common">Chinese pond mussel</name>
    <name type="synonym">Anodonta woodiana</name>
    <dbReference type="NCBI Taxonomy" id="1069815"/>
    <lineage>
        <taxon>Eukaryota</taxon>
        <taxon>Metazoa</taxon>
        <taxon>Spiralia</taxon>
        <taxon>Lophotrochozoa</taxon>
        <taxon>Mollusca</taxon>
        <taxon>Bivalvia</taxon>
        <taxon>Autobranchia</taxon>
        <taxon>Heteroconchia</taxon>
        <taxon>Palaeoheterodonta</taxon>
        <taxon>Unionida</taxon>
        <taxon>Unionoidea</taxon>
        <taxon>Unionidae</taxon>
        <taxon>Unioninae</taxon>
        <taxon>Sinanodonta</taxon>
    </lineage>
</organism>
<dbReference type="EMBL" id="JBJQND010000002">
    <property type="protein sequence ID" value="KAL3887549.1"/>
    <property type="molecule type" value="Genomic_DNA"/>
</dbReference>
<feature type="domain" description="Ig-like" evidence="2">
    <location>
        <begin position="24"/>
        <end position="133"/>
    </location>
</feature>
<dbReference type="InterPro" id="IPR007110">
    <property type="entry name" value="Ig-like_dom"/>
</dbReference>